<accession>A0A150WLA1</accession>
<reference evidence="2 3" key="1">
    <citation type="submission" date="2016-03" db="EMBL/GenBank/DDBJ databases">
        <authorList>
            <person name="Ploux O."/>
        </authorList>
    </citation>
    <scope>NUCLEOTIDE SEQUENCE [LARGE SCALE GENOMIC DNA]</scope>
    <source>
        <strain evidence="2 3">BER2</strain>
    </source>
</reference>
<dbReference type="Proteomes" id="UP000075391">
    <property type="component" value="Unassembled WGS sequence"/>
</dbReference>
<dbReference type="AlphaFoldDB" id="A0A150WLA1"/>
<feature type="chain" id="PRO_5007573207" evidence="1">
    <location>
        <begin position="19"/>
        <end position="542"/>
    </location>
</feature>
<sequence>MAKILLLLLLICSGSAYAQYDNKWRITKPHWTTQDEERFAEFISYIGAAVNRRECGTVDSCLKNPLANPYAGTDPEELKLFADCADLPYYLRAYFAWKNGLPMSVQDDMAPREPNDKKDVRYTKFGNYVKSRYDIVAGRWRGINAVDVLNEAIIDKTYTASFRVMGTEDRGLFTDFYPVKLGRDSIRPGTVIYDPNGHVAIIYRVSDDGRIYYIDSHPDNTLTSGMYTPKFVRSTPFQGAGFKNFRPLALVDAKLNSSGEYIGGRIVGAPNSSLPLFSIEQFYGNQPDPAGDWQKGQFLFHGMAFPYYDYLRLVMARGDLKIDPLVDMQQNLVDICTTLKDRVTAVSTAVKAGIDLKDHPERLPQNIYGTDGEWETYATPARDARLKVAFMDLLLQTKQLIARQRSGDPMIVYAGTNLPADMLQVYYREAGACQFSYANSSGVMVPLNLEVARHRLFDLSFDPYHCVELRWGAANPQELATCLDTPVKREWYSRERWLRYQWERRYDARMDYSLEELDGPKPGAGIAAPPDVDVVRFLTYGR</sequence>
<dbReference type="EMBL" id="LUKF01000012">
    <property type="protein sequence ID" value="KYG64605.1"/>
    <property type="molecule type" value="Genomic_DNA"/>
</dbReference>
<gene>
    <name evidence="2" type="ORF">AZI85_04130</name>
</gene>
<dbReference type="OrthoDB" id="5287509at2"/>
<evidence type="ECO:0000313" key="2">
    <source>
        <dbReference type="EMBL" id="KYG64605.1"/>
    </source>
</evidence>
<organism evidence="2 3">
    <name type="scientific">Bdellovibrio bacteriovorus</name>
    <dbReference type="NCBI Taxonomy" id="959"/>
    <lineage>
        <taxon>Bacteria</taxon>
        <taxon>Pseudomonadati</taxon>
        <taxon>Bdellovibrionota</taxon>
        <taxon>Bdellovibrionia</taxon>
        <taxon>Bdellovibrionales</taxon>
        <taxon>Pseudobdellovibrionaceae</taxon>
        <taxon>Bdellovibrio</taxon>
    </lineage>
</organism>
<name>A0A150WLA1_BDEBC</name>
<evidence type="ECO:0000256" key="1">
    <source>
        <dbReference type="SAM" id="SignalP"/>
    </source>
</evidence>
<protein>
    <submittedName>
        <fullName evidence="2">Uncharacterized protein</fullName>
    </submittedName>
</protein>
<comment type="caution">
    <text evidence="2">The sequence shown here is derived from an EMBL/GenBank/DDBJ whole genome shotgun (WGS) entry which is preliminary data.</text>
</comment>
<proteinExistence type="predicted"/>
<feature type="signal peptide" evidence="1">
    <location>
        <begin position="1"/>
        <end position="18"/>
    </location>
</feature>
<keyword evidence="1" id="KW-0732">Signal</keyword>
<dbReference type="RefSeq" id="WP_063243574.1">
    <property type="nucleotide sequence ID" value="NZ_LUKF01000012.1"/>
</dbReference>
<evidence type="ECO:0000313" key="3">
    <source>
        <dbReference type="Proteomes" id="UP000075391"/>
    </source>
</evidence>